<dbReference type="EMBL" id="LT629797">
    <property type="protein sequence ID" value="SDU81179.1"/>
    <property type="molecule type" value="Genomic_DNA"/>
</dbReference>
<evidence type="ECO:0000256" key="1">
    <source>
        <dbReference type="ARBA" id="ARBA00022908"/>
    </source>
</evidence>
<keyword evidence="1" id="KW-0229">DNA integration</keyword>
<evidence type="ECO:0000259" key="3">
    <source>
        <dbReference type="PROSITE" id="PS51898"/>
    </source>
</evidence>
<keyword evidence="5" id="KW-1185">Reference proteome</keyword>
<dbReference type="GO" id="GO:0003677">
    <property type="term" value="F:DNA binding"/>
    <property type="evidence" value="ECO:0007669"/>
    <property type="project" value="InterPro"/>
</dbReference>
<dbReference type="GO" id="GO:0006310">
    <property type="term" value="P:DNA recombination"/>
    <property type="evidence" value="ECO:0007669"/>
    <property type="project" value="UniProtKB-KW"/>
</dbReference>
<dbReference type="PANTHER" id="PTHR30349">
    <property type="entry name" value="PHAGE INTEGRASE-RELATED"/>
    <property type="match status" value="1"/>
</dbReference>
<feature type="domain" description="Tyr recombinase" evidence="3">
    <location>
        <begin position="175"/>
        <end position="350"/>
    </location>
</feature>
<protein>
    <submittedName>
        <fullName evidence="4">Phage integrase family protein</fullName>
    </submittedName>
</protein>
<dbReference type="AlphaFoldDB" id="A0A1H2LJS8"/>
<keyword evidence="2" id="KW-0233">DNA recombination</keyword>
<evidence type="ECO:0000313" key="4">
    <source>
        <dbReference type="EMBL" id="SDU81179.1"/>
    </source>
</evidence>
<dbReference type="RefSeq" id="WP_023131614.1">
    <property type="nucleotide sequence ID" value="NZ_LT629797.1"/>
</dbReference>
<dbReference type="GeneID" id="83642262"/>
<dbReference type="CDD" id="cd00796">
    <property type="entry name" value="INT_Rci_Hp1_C"/>
    <property type="match status" value="1"/>
</dbReference>
<evidence type="ECO:0000256" key="2">
    <source>
        <dbReference type="ARBA" id="ARBA00023172"/>
    </source>
</evidence>
<gene>
    <name evidence="4" type="ORF">SAMN05216363_1718</name>
</gene>
<dbReference type="Proteomes" id="UP000198675">
    <property type="component" value="Chromosome I"/>
</dbReference>
<dbReference type="PROSITE" id="PS51898">
    <property type="entry name" value="TYR_RECOMBINASE"/>
    <property type="match status" value="1"/>
</dbReference>
<dbReference type="Pfam" id="PF00589">
    <property type="entry name" value="Phage_integrase"/>
    <property type="match status" value="1"/>
</dbReference>
<dbReference type="InterPro" id="IPR011010">
    <property type="entry name" value="DNA_brk_join_enz"/>
</dbReference>
<dbReference type="InterPro" id="IPR013762">
    <property type="entry name" value="Integrase-like_cat_sf"/>
</dbReference>
<dbReference type="SUPFAM" id="SSF56349">
    <property type="entry name" value="DNA breaking-rejoining enzymes"/>
    <property type="match status" value="1"/>
</dbReference>
<dbReference type="PANTHER" id="PTHR30349:SF94">
    <property type="entry name" value="INTEGRASE_RECOMBINASE HI_1414-RELATED"/>
    <property type="match status" value="1"/>
</dbReference>
<reference evidence="5" key="1">
    <citation type="submission" date="2016-10" db="EMBL/GenBank/DDBJ databases">
        <authorList>
            <person name="Varghese N."/>
            <person name="Submissions S."/>
        </authorList>
    </citation>
    <scope>NUCLEOTIDE SEQUENCE [LARGE SCALE GENOMIC DNA]</scope>
    <source>
        <strain evidence="5">KCTC 32246</strain>
    </source>
</reference>
<dbReference type="GO" id="GO:0015074">
    <property type="term" value="P:DNA integration"/>
    <property type="evidence" value="ECO:0007669"/>
    <property type="project" value="UniProtKB-KW"/>
</dbReference>
<name>A0A1H2LJS8_9PSED</name>
<evidence type="ECO:0000313" key="5">
    <source>
        <dbReference type="Proteomes" id="UP000198675"/>
    </source>
</evidence>
<dbReference type="InterPro" id="IPR002104">
    <property type="entry name" value="Integrase_catalytic"/>
</dbReference>
<proteinExistence type="predicted"/>
<dbReference type="Gene3D" id="1.10.443.10">
    <property type="entry name" value="Intergrase catalytic core"/>
    <property type="match status" value="1"/>
</dbReference>
<dbReference type="InterPro" id="IPR050090">
    <property type="entry name" value="Tyrosine_recombinase_XerCD"/>
</dbReference>
<sequence length="371" mass="42475">MASITKLPSGNWRALIRKRGSEALSETFKKKKDAENWAKAQELKIDSVRRNGKAAPPAGSTFSDFIRKYTEQVGAVSPFLKNKAACLKRLSEEFEGVLMSDMTELRLDQFVDKRSRDRNEDGEIISGVTIAGDLSYIGVVLSWAKDVKHYDVDETVAKKVRAKLKKRGFNTRSEERTREITTEELEEILAEYEKKAGRQIIPMQDIILFALHSAMRQDEICRIRIEDFKRDAKTVMIRDRKHPEKKKGNNQTVPLFEGAMVLAEKYAGDRKAGKIFNYNSKSVSSSFTRVCKKCGIEDLHFHDLRHSAIGILFELGLQIHQVAVISGHSDWKMLKRYTHIDAEDVHAALEKREARRRNRQALMEYLNISSN</sequence>
<accession>A0A1H2LJS8</accession>
<organism evidence="4 5">
    <name type="scientific">Pseudomonas sihuiensis</name>
    <dbReference type="NCBI Taxonomy" id="1274359"/>
    <lineage>
        <taxon>Bacteria</taxon>
        <taxon>Pseudomonadati</taxon>
        <taxon>Pseudomonadota</taxon>
        <taxon>Gammaproteobacteria</taxon>
        <taxon>Pseudomonadales</taxon>
        <taxon>Pseudomonadaceae</taxon>
        <taxon>Pseudomonas</taxon>
    </lineage>
</organism>